<dbReference type="InterPro" id="IPR001497">
    <property type="entry name" value="MethylDNA_cys_MeTrfase_AS"/>
</dbReference>
<dbReference type="InterPro" id="IPR036217">
    <property type="entry name" value="MethylDNA_cys_MeTrfase_DNAb"/>
</dbReference>
<comment type="catalytic activity">
    <reaction evidence="8">
        <text>a 6-O-methyl-2'-deoxyguanosine in DNA + L-cysteinyl-[protein] = S-methyl-L-cysteinyl-[protein] + a 2'-deoxyguanosine in DNA</text>
        <dbReference type="Rhea" id="RHEA:24000"/>
        <dbReference type="Rhea" id="RHEA-COMP:10131"/>
        <dbReference type="Rhea" id="RHEA-COMP:10132"/>
        <dbReference type="Rhea" id="RHEA-COMP:11367"/>
        <dbReference type="Rhea" id="RHEA-COMP:11368"/>
        <dbReference type="ChEBI" id="CHEBI:29950"/>
        <dbReference type="ChEBI" id="CHEBI:82612"/>
        <dbReference type="ChEBI" id="CHEBI:85445"/>
        <dbReference type="ChEBI" id="CHEBI:85448"/>
        <dbReference type="EC" id="2.1.1.63"/>
    </reaction>
</comment>
<evidence type="ECO:0000256" key="4">
    <source>
        <dbReference type="ARBA" id="ARBA00022603"/>
    </source>
</evidence>
<dbReference type="InterPro" id="IPR014048">
    <property type="entry name" value="MethylDNA_cys_MeTrfase_DNA-bd"/>
</dbReference>
<dbReference type="Pfam" id="PF01035">
    <property type="entry name" value="DNA_binding_1"/>
    <property type="match status" value="1"/>
</dbReference>
<reference evidence="10" key="1">
    <citation type="submission" date="2019-08" db="EMBL/GenBank/DDBJ databases">
        <authorList>
            <person name="Kucharzyk K."/>
            <person name="Murdoch R.W."/>
            <person name="Higgins S."/>
            <person name="Loffler F."/>
        </authorList>
    </citation>
    <scope>NUCLEOTIDE SEQUENCE</scope>
</reference>
<dbReference type="CDD" id="cd06445">
    <property type="entry name" value="ATase"/>
    <property type="match status" value="1"/>
</dbReference>
<evidence type="ECO:0000256" key="2">
    <source>
        <dbReference type="ARBA" id="ARBA00008711"/>
    </source>
</evidence>
<keyword evidence="6" id="KW-0227">DNA damage</keyword>
<name>A0A644VQW8_9ZZZZ</name>
<evidence type="ECO:0000259" key="9">
    <source>
        <dbReference type="Pfam" id="PF01035"/>
    </source>
</evidence>
<dbReference type="AlphaFoldDB" id="A0A644VQW8"/>
<sequence length="148" mass="15939">MLQGGCSFGLWKVAVDYDGQAVHRVRFVRTAPEGPVPVQFTRFLAGKGTGFSPLISSAVSGDGVYSKIYRAVSQIPYGETRSYGEIAKEAGTHPRVVGNAMARNPTPLIVPCHRVIAADGSIGGFSPDPEIKKSLLQLEKNTMRRSFS</sequence>
<organism evidence="10">
    <name type="scientific">bioreactor metagenome</name>
    <dbReference type="NCBI Taxonomy" id="1076179"/>
    <lineage>
        <taxon>unclassified sequences</taxon>
        <taxon>metagenomes</taxon>
        <taxon>ecological metagenomes</taxon>
    </lineage>
</organism>
<dbReference type="EC" id="2.1.1.63" evidence="3"/>
<gene>
    <name evidence="10" type="primary">ogt_16</name>
    <name evidence="10" type="ORF">SDC9_39918</name>
</gene>
<evidence type="ECO:0000256" key="7">
    <source>
        <dbReference type="ARBA" id="ARBA00023204"/>
    </source>
</evidence>
<comment type="similarity">
    <text evidence="2">Belongs to the MGMT family.</text>
</comment>
<dbReference type="GO" id="GO:0032259">
    <property type="term" value="P:methylation"/>
    <property type="evidence" value="ECO:0007669"/>
    <property type="project" value="UniProtKB-KW"/>
</dbReference>
<keyword evidence="5 10" id="KW-0808">Transferase</keyword>
<comment type="catalytic activity">
    <reaction evidence="1">
        <text>a 4-O-methyl-thymidine in DNA + L-cysteinyl-[protein] = a thymidine in DNA + S-methyl-L-cysteinyl-[protein]</text>
        <dbReference type="Rhea" id="RHEA:53428"/>
        <dbReference type="Rhea" id="RHEA-COMP:10131"/>
        <dbReference type="Rhea" id="RHEA-COMP:10132"/>
        <dbReference type="Rhea" id="RHEA-COMP:13555"/>
        <dbReference type="Rhea" id="RHEA-COMP:13556"/>
        <dbReference type="ChEBI" id="CHEBI:29950"/>
        <dbReference type="ChEBI" id="CHEBI:82612"/>
        <dbReference type="ChEBI" id="CHEBI:137386"/>
        <dbReference type="ChEBI" id="CHEBI:137387"/>
        <dbReference type="EC" id="2.1.1.63"/>
    </reaction>
</comment>
<evidence type="ECO:0000256" key="3">
    <source>
        <dbReference type="ARBA" id="ARBA00011918"/>
    </source>
</evidence>
<protein>
    <recommendedName>
        <fullName evidence="3">methylated-DNA--[protein]-cysteine S-methyltransferase</fullName>
        <ecNumber evidence="3">2.1.1.63</ecNumber>
    </recommendedName>
</protein>
<evidence type="ECO:0000313" key="10">
    <source>
        <dbReference type="EMBL" id="MPL93771.1"/>
    </source>
</evidence>
<feature type="domain" description="Methylated-DNA-[protein]-cysteine S-methyltransferase DNA binding" evidence="9">
    <location>
        <begin position="65"/>
        <end position="140"/>
    </location>
</feature>
<evidence type="ECO:0000256" key="5">
    <source>
        <dbReference type="ARBA" id="ARBA00022679"/>
    </source>
</evidence>
<dbReference type="GO" id="GO:0003908">
    <property type="term" value="F:methylated-DNA-[protein]-cysteine S-methyltransferase activity"/>
    <property type="evidence" value="ECO:0007669"/>
    <property type="project" value="UniProtKB-EC"/>
</dbReference>
<accession>A0A644VQW8</accession>
<dbReference type="SUPFAM" id="SSF46767">
    <property type="entry name" value="Methylated DNA-protein cysteine methyltransferase, C-terminal domain"/>
    <property type="match status" value="1"/>
</dbReference>
<evidence type="ECO:0000256" key="1">
    <source>
        <dbReference type="ARBA" id="ARBA00001286"/>
    </source>
</evidence>
<dbReference type="EMBL" id="VSSQ01000402">
    <property type="protein sequence ID" value="MPL93771.1"/>
    <property type="molecule type" value="Genomic_DNA"/>
</dbReference>
<dbReference type="GO" id="GO:0006281">
    <property type="term" value="P:DNA repair"/>
    <property type="evidence" value="ECO:0007669"/>
    <property type="project" value="UniProtKB-KW"/>
</dbReference>
<dbReference type="PANTHER" id="PTHR10815">
    <property type="entry name" value="METHYLATED-DNA--PROTEIN-CYSTEINE METHYLTRANSFERASE"/>
    <property type="match status" value="1"/>
</dbReference>
<dbReference type="PANTHER" id="PTHR10815:SF13">
    <property type="entry name" value="METHYLATED-DNA--PROTEIN-CYSTEINE METHYLTRANSFERASE"/>
    <property type="match status" value="1"/>
</dbReference>
<keyword evidence="4 10" id="KW-0489">Methyltransferase</keyword>
<dbReference type="Gene3D" id="1.10.10.10">
    <property type="entry name" value="Winged helix-like DNA-binding domain superfamily/Winged helix DNA-binding domain"/>
    <property type="match status" value="1"/>
</dbReference>
<evidence type="ECO:0000256" key="8">
    <source>
        <dbReference type="ARBA" id="ARBA00049348"/>
    </source>
</evidence>
<dbReference type="InterPro" id="IPR036388">
    <property type="entry name" value="WH-like_DNA-bd_sf"/>
</dbReference>
<proteinExistence type="inferred from homology"/>
<keyword evidence="7" id="KW-0234">DNA repair</keyword>
<dbReference type="PROSITE" id="PS00374">
    <property type="entry name" value="MGMT"/>
    <property type="match status" value="1"/>
</dbReference>
<dbReference type="FunFam" id="1.10.10.10:FF:000214">
    <property type="entry name" value="Methylated-DNA--protein-cysteine methyltransferase"/>
    <property type="match status" value="1"/>
</dbReference>
<comment type="caution">
    <text evidence="10">The sequence shown here is derived from an EMBL/GenBank/DDBJ whole genome shotgun (WGS) entry which is preliminary data.</text>
</comment>
<evidence type="ECO:0000256" key="6">
    <source>
        <dbReference type="ARBA" id="ARBA00022763"/>
    </source>
</evidence>
<dbReference type="NCBIfam" id="TIGR00589">
    <property type="entry name" value="ogt"/>
    <property type="match status" value="1"/>
</dbReference>